<keyword evidence="4" id="KW-1185">Reference proteome</keyword>
<reference evidence="3 4" key="1">
    <citation type="submission" date="2022-10" db="EMBL/GenBank/DDBJ databases">
        <title>Comparative genomics and taxonomic characterization of three novel marine species of genus Reichenbachiella exhibiting antioxidant and polysaccharide degradation activities.</title>
        <authorList>
            <person name="Muhammad N."/>
            <person name="Lee Y.-J."/>
            <person name="Ko J."/>
            <person name="Kim S.-G."/>
        </authorList>
    </citation>
    <scope>NUCLEOTIDE SEQUENCE [LARGE SCALE GENOMIC DNA]</scope>
    <source>
        <strain evidence="3 4">ABR2-5</strain>
    </source>
</reference>
<dbReference type="PANTHER" id="PTHR33515:SF1">
    <property type="entry name" value="RIBOSOME-BINDING FACTOR A, CHLOROPLASTIC-RELATED"/>
    <property type="match status" value="1"/>
</dbReference>
<keyword evidence="1 2" id="KW-0690">Ribosome biogenesis</keyword>
<dbReference type="InterPro" id="IPR023799">
    <property type="entry name" value="RbfA_dom_sf"/>
</dbReference>
<comment type="caution">
    <text evidence="3">The sequence shown here is derived from an EMBL/GenBank/DDBJ whole genome shotgun (WGS) entry which is preliminary data.</text>
</comment>
<evidence type="ECO:0000256" key="1">
    <source>
        <dbReference type="ARBA" id="ARBA00022517"/>
    </source>
</evidence>
<dbReference type="SUPFAM" id="SSF89919">
    <property type="entry name" value="Ribosome-binding factor A, RbfA"/>
    <property type="match status" value="1"/>
</dbReference>
<dbReference type="Pfam" id="PF02033">
    <property type="entry name" value="RBFA"/>
    <property type="match status" value="1"/>
</dbReference>
<organism evidence="3 4">
    <name type="scientific">Reichenbachiella ulvae</name>
    <dbReference type="NCBI Taxonomy" id="2980104"/>
    <lineage>
        <taxon>Bacteria</taxon>
        <taxon>Pseudomonadati</taxon>
        <taxon>Bacteroidota</taxon>
        <taxon>Cytophagia</taxon>
        <taxon>Cytophagales</taxon>
        <taxon>Reichenbachiellaceae</taxon>
        <taxon>Reichenbachiella</taxon>
    </lineage>
</organism>
<comment type="subcellular location">
    <subcellularLocation>
        <location evidence="2">Cytoplasm</location>
    </subcellularLocation>
</comment>
<sequence>MSSTRQLKYAGLIQKDLSEIFQRDSRHWFGNAFITITEVKVSPDLSFAKVYVSLMMVDDPAGFIELMKEKKPEIRKALGLKIGKQVRIVPELHFVLDETQEHAQKIESILSRLNIPKDPDQDKNEDQ</sequence>
<dbReference type="EMBL" id="JAOYOD010000001">
    <property type="protein sequence ID" value="MCV9389228.1"/>
    <property type="molecule type" value="Genomic_DNA"/>
</dbReference>
<dbReference type="RefSeq" id="WP_264140151.1">
    <property type="nucleotide sequence ID" value="NZ_JAOYOD010000001.1"/>
</dbReference>
<dbReference type="Gene3D" id="3.30.300.20">
    <property type="match status" value="1"/>
</dbReference>
<dbReference type="Proteomes" id="UP001300692">
    <property type="component" value="Unassembled WGS sequence"/>
</dbReference>
<evidence type="ECO:0000313" key="3">
    <source>
        <dbReference type="EMBL" id="MCV9389228.1"/>
    </source>
</evidence>
<evidence type="ECO:0000256" key="2">
    <source>
        <dbReference type="HAMAP-Rule" id="MF_00003"/>
    </source>
</evidence>
<protein>
    <recommendedName>
        <fullName evidence="2">Ribosome-binding factor A</fullName>
    </recommendedName>
</protein>
<comment type="subunit">
    <text evidence="2">Monomer. Binds 30S ribosomal subunits, but not 50S ribosomal subunits or 70S ribosomes.</text>
</comment>
<proteinExistence type="inferred from homology"/>
<dbReference type="InterPro" id="IPR000238">
    <property type="entry name" value="RbfA"/>
</dbReference>
<gene>
    <name evidence="2 3" type="primary">rbfA</name>
    <name evidence="3" type="ORF">N7U62_21360</name>
</gene>
<dbReference type="NCBIfam" id="TIGR00082">
    <property type="entry name" value="rbfA"/>
    <property type="match status" value="1"/>
</dbReference>
<comment type="similarity">
    <text evidence="2">Belongs to the RbfA family.</text>
</comment>
<keyword evidence="2" id="KW-0963">Cytoplasm</keyword>
<accession>A0ABT3D0A3</accession>
<name>A0ABT3D0A3_9BACT</name>
<dbReference type="InterPro" id="IPR015946">
    <property type="entry name" value="KH_dom-like_a/b"/>
</dbReference>
<dbReference type="HAMAP" id="MF_00003">
    <property type="entry name" value="RbfA"/>
    <property type="match status" value="1"/>
</dbReference>
<evidence type="ECO:0000313" key="4">
    <source>
        <dbReference type="Proteomes" id="UP001300692"/>
    </source>
</evidence>
<comment type="function">
    <text evidence="2">One of several proteins that assist in the late maturation steps of the functional core of the 30S ribosomal subunit. Associates with free 30S ribosomal subunits (but not with 30S subunits that are part of 70S ribosomes or polysomes). Required for efficient processing of 16S rRNA. May interact with the 5'-terminal helix region of 16S rRNA.</text>
</comment>
<dbReference type="PANTHER" id="PTHR33515">
    <property type="entry name" value="RIBOSOME-BINDING FACTOR A, CHLOROPLASTIC-RELATED"/>
    <property type="match status" value="1"/>
</dbReference>